<reference evidence="2" key="1">
    <citation type="submission" date="2019-01" db="EMBL/GenBank/DDBJ databases">
        <title>Draft genome sequences of three monokaryotic isolates of the white-rot basidiomycete fungus Dichomitus squalens.</title>
        <authorList>
            <consortium name="DOE Joint Genome Institute"/>
            <person name="Lopez S.C."/>
            <person name="Andreopoulos B."/>
            <person name="Pangilinan J."/>
            <person name="Lipzen A."/>
            <person name="Riley R."/>
            <person name="Ahrendt S."/>
            <person name="Ng V."/>
            <person name="Barry K."/>
            <person name="Daum C."/>
            <person name="Grigoriev I.V."/>
            <person name="Hilden K.S."/>
            <person name="Makela M.R."/>
            <person name="de Vries R.P."/>
        </authorList>
    </citation>
    <scope>NUCLEOTIDE SEQUENCE [LARGE SCALE GENOMIC DNA]</scope>
    <source>
        <strain evidence="2">OM18370.1</strain>
    </source>
</reference>
<dbReference type="AlphaFoldDB" id="A0A4Q9M5C2"/>
<dbReference type="EMBL" id="ML143558">
    <property type="protein sequence ID" value="TBU22075.1"/>
    <property type="molecule type" value="Genomic_DNA"/>
</dbReference>
<evidence type="ECO:0000256" key="1">
    <source>
        <dbReference type="SAM" id="MobiDB-lite"/>
    </source>
</evidence>
<sequence length="394" mass="44348">MPPPTIAVSFGNALLSSPRWCLRHIRHTPQWSGKWPTVSQARQLTTGSPQLEVDSPQPESPRPPRKVRTLDPTKLTPSDYVDFSARIHPSVIFVTQSSDPDDPSNTLLERTGADVTPTGFRDRRFPPNTAGFLYYHIPPYSPPLAGELRFRITPSPDPANFSEGSDLLMEHGVRWTRPLIYMADKGYTGVLRLLLQDGLVTPQLLNIAASAADTLTTTDYGRKIDFRRTALVSSFRRGFHFRVGPYNGLCMAIGTDTILKKCPKHVASFRVPVDDIRGSVQYFPFRGSMICCFEPSTLPEHAGRRVVVLRVLRLLDSDPIRPVPPPNKHEYPLSKLRPREGQLLMTMRQGKVQPWSVDVDRDTGRPATHVGMGRMLRILYENQELYGSPPEPFF</sequence>
<name>A0A4Q9M5C2_9APHY</name>
<organism evidence="2">
    <name type="scientific">Dichomitus squalens</name>
    <dbReference type="NCBI Taxonomy" id="114155"/>
    <lineage>
        <taxon>Eukaryota</taxon>
        <taxon>Fungi</taxon>
        <taxon>Dikarya</taxon>
        <taxon>Basidiomycota</taxon>
        <taxon>Agaricomycotina</taxon>
        <taxon>Agaricomycetes</taxon>
        <taxon>Polyporales</taxon>
        <taxon>Polyporaceae</taxon>
        <taxon>Dichomitus</taxon>
    </lineage>
</organism>
<proteinExistence type="predicted"/>
<dbReference type="Proteomes" id="UP000292957">
    <property type="component" value="Unassembled WGS sequence"/>
</dbReference>
<dbReference type="OrthoDB" id="2758168at2759"/>
<feature type="region of interest" description="Disordered" evidence="1">
    <location>
        <begin position="47"/>
        <end position="71"/>
    </location>
</feature>
<evidence type="ECO:0000313" key="2">
    <source>
        <dbReference type="EMBL" id="TBU22075.1"/>
    </source>
</evidence>
<protein>
    <submittedName>
        <fullName evidence="2">Uncharacterized protein</fullName>
    </submittedName>
</protein>
<accession>A0A4Q9M5C2</accession>
<gene>
    <name evidence="2" type="ORF">BD311DRAFT_733500</name>
</gene>